<evidence type="ECO:0000313" key="2">
    <source>
        <dbReference type="EMBL" id="GJJ10795.1"/>
    </source>
</evidence>
<keyword evidence="3" id="KW-1185">Reference proteome</keyword>
<dbReference type="EMBL" id="BPWL01000005">
    <property type="protein sequence ID" value="GJJ10795.1"/>
    <property type="molecule type" value="Genomic_DNA"/>
</dbReference>
<comment type="caution">
    <text evidence="2">The sequence shown here is derived from an EMBL/GenBank/DDBJ whole genome shotgun (WGS) entry which is preliminary data.</text>
</comment>
<name>A0AAV5AFS8_9AGAM</name>
<proteinExistence type="predicted"/>
<feature type="region of interest" description="Disordered" evidence="1">
    <location>
        <begin position="1"/>
        <end position="43"/>
    </location>
</feature>
<feature type="compositionally biased region" description="Basic and acidic residues" evidence="1">
    <location>
        <begin position="31"/>
        <end position="43"/>
    </location>
</feature>
<organism evidence="2 3">
    <name type="scientific">Clathrus columnatus</name>
    <dbReference type="NCBI Taxonomy" id="1419009"/>
    <lineage>
        <taxon>Eukaryota</taxon>
        <taxon>Fungi</taxon>
        <taxon>Dikarya</taxon>
        <taxon>Basidiomycota</taxon>
        <taxon>Agaricomycotina</taxon>
        <taxon>Agaricomycetes</taxon>
        <taxon>Phallomycetidae</taxon>
        <taxon>Phallales</taxon>
        <taxon>Clathraceae</taxon>
        <taxon>Clathrus</taxon>
    </lineage>
</organism>
<protein>
    <submittedName>
        <fullName evidence="2">Uncharacterized protein</fullName>
    </submittedName>
</protein>
<reference evidence="2" key="1">
    <citation type="submission" date="2021-10" db="EMBL/GenBank/DDBJ databases">
        <title>De novo Genome Assembly of Clathrus columnatus (Basidiomycota, Fungi) Using Illumina and Nanopore Sequence Data.</title>
        <authorList>
            <person name="Ogiso-Tanaka E."/>
            <person name="Itagaki H."/>
            <person name="Hosoya T."/>
            <person name="Hosaka K."/>
        </authorList>
    </citation>
    <scope>NUCLEOTIDE SEQUENCE</scope>
    <source>
        <strain evidence="2">MO-923</strain>
    </source>
</reference>
<gene>
    <name evidence="2" type="ORF">Clacol_005023</name>
</gene>
<dbReference type="Proteomes" id="UP001050691">
    <property type="component" value="Unassembled WGS sequence"/>
</dbReference>
<sequence>MPTAAVIAISHTRRLSDPLSAAPEPPPDETGAQREAKKVRDSIDEQLRQEKVLKAKSRARQEIKVLLLGQSESGKTITTDGWWNGPSDLYHIMDRTRPYIERLWNNPTVKSELARKRLRLEENSGFDDVLKARLKTVGVIEHYFSSETGKQKGVH</sequence>
<evidence type="ECO:0000313" key="3">
    <source>
        <dbReference type="Proteomes" id="UP001050691"/>
    </source>
</evidence>
<accession>A0AAV5AFS8</accession>
<dbReference type="InterPro" id="IPR027417">
    <property type="entry name" value="P-loop_NTPase"/>
</dbReference>
<dbReference type="AlphaFoldDB" id="A0AAV5AFS8"/>
<dbReference type="Gene3D" id="3.40.50.300">
    <property type="entry name" value="P-loop containing nucleotide triphosphate hydrolases"/>
    <property type="match status" value="1"/>
</dbReference>
<evidence type="ECO:0000256" key="1">
    <source>
        <dbReference type="SAM" id="MobiDB-lite"/>
    </source>
</evidence>